<reference evidence="2" key="1">
    <citation type="journal article" date="2017" name="Gigascience">
        <title>The first near-complete assembly of the hexaploid bread wheat genome, Triticum aestivum.</title>
        <authorList>
            <person name="Zimin A.V."/>
            <person name="Puiu D."/>
            <person name="Hall R."/>
            <person name="Kingan S."/>
            <person name="Clavijo B.J."/>
            <person name="Salzberg S.L."/>
        </authorList>
    </citation>
    <scope>NUCLEOTIDE SEQUENCE</scope>
    <source>
        <tissue evidence="2">Leaf</tissue>
    </source>
</reference>
<dbReference type="EMBL" id="CM022223">
    <property type="protein sequence ID" value="KAF7059155.1"/>
    <property type="molecule type" value="Genomic_DNA"/>
</dbReference>
<feature type="compositionally biased region" description="Basic and acidic residues" evidence="1">
    <location>
        <begin position="1"/>
        <end position="19"/>
    </location>
</feature>
<name>A0A9R1KMC7_WHEAT</name>
<feature type="non-terminal residue" evidence="2">
    <location>
        <position position="26"/>
    </location>
</feature>
<evidence type="ECO:0000313" key="2">
    <source>
        <dbReference type="EMBL" id="KAF7059155.1"/>
    </source>
</evidence>
<gene>
    <name evidence="2" type="ORF">CFC21_066097</name>
</gene>
<comment type="caution">
    <text evidence="2">The sequence shown here is derived from an EMBL/GenBank/DDBJ whole genome shotgun (WGS) entry which is preliminary data.</text>
</comment>
<organism evidence="2">
    <name type="scientific">Triticum aestivum</name>
    <name type="common">Wheat</name>
    <dbReference type="NCBI Taxonomy" id="4565"/>
    <lineage>
        <taxon>Eukaryota</taxon>
        <taxon>Viridiplantae</taxon>
        <taxon>Streptophyta</taxon>
        <taxon>Embryophyta</taxon>
        <taxon>Tracheophyta</taxon>
        <taxon>Spermatophyta</taxon>
        <taxon>Magnoliopsida</taxon>
        <taxon>Liliopsida</taxon>
        <taxon>Poales</taxon>
        <taxon>Poaceae</taxon>
        <taxon>BOP clade</taxon>
        <taxon>Pooideae</taxon>
        <taxon>Triticodae</taxon>
        <taxon>Triticeae</taxon>
        <taxon>Triticinae</taxon>
        <taxon>Triticum</taxon>
    </lineage>
</organism>
<dbReference type="AlphaFoldDB" id="A0A9R1KMC7"/>
<proteinExistence type="predicted"/>
<accession>A0A9R1KMC7</accession>
<protein>
    <submittedName>
        <fullName evidence="2">Uncharacterized protein</fullName>
    </submittedName>
</protein>
<reference evidence="2" key="2">
    <citation type="submission" date="2020-03" db="EMBL/GenBank/DDBJ databases">
        <title>The second near-complete assembly of the hexaploid bread wheat (Triticum aestivum) genome.</title>
        <authorList>
            <person name="Zimin A.V."/>
            <person name="Puiu D."/>
            <person name="Shumante A."/>
            <person name="Alonge M."/>
            <person name="Salzberg S.L."/>
        </authorList>
    </citation>
    <scope>NUCLEOTIDE SEQUENCE</scope>
    <source>
        <tissue evidence="2">Leaf</tissue>
    </source>
</reference>
<feature type="non-terminal residue" evidence="2">
    <location>
        <position position="1"/>
    </location>
</feature>
<feature type="region of interest" description="Disordered" evidence="1">
    <location>
        <begin position="1"/>
        <end position="26"/>
    </location>
</feature>
<dbReference type="Proteomes" id="UP000815260">
    <property type="component" value="Chromosome 5A"/>
</dbReference>
<evidence type="ECO:0000256" key="1">
    <source>
        <dbReference type="SAM" id="MobiDB-lite"/>
    </source>
</evidence>
<sequence length="26" mass="2931">VVGDRGEAPRPDGQRRQEPLELQAQE</sequence>